<keyword evidence="1" id="KW-1133">Transmembrane helix</keyword>
<feature type="transmembrane region" description="Helical" evidence="1">
    <location>
        <begin position="73"/>
        <end position="94"/>
    </location>
</feature>
<keyword evidence="1" id="KW-0472">Membrane</keyword>
<dbReference type="EMBL" id="CP015852">
    <property type="protein sequence ID" value="ANH98599.1"/>
    <property type="molecule type" value="Genomic_DNA"/>
</dbReference>
<keyword evidence="1" id="KW-0812">Transmembrane</keyword>
<evidence type="ECO:0000313" key="3">
    <source>
        <dbReference type="Proteomes" id="UP000078142"/>
    </source>
</evidence>
<dbReference type="Proteomes" id="UP000078142">
    <property type="component" value="Chromosome"/>
</dbReference>
<sequence length="141" mass="15253">MVPGFIAGIVKTIAAIAHLAMNPRLIGEVGPELMVMPLLAPFLALLVYLLPFLLFASLIAWMKIERTRRNCTMISLAGAGIATLWVAPFIAAVVRDIEGASYPDYALGLIVLFAAAMTTCWLTAYFFLPHTICLDADANRG</sequence>
<accession>A0AAC9FWY6</accession>
<name>A0AAC9FWY6_9PSED</name>
<feature type="transmembrane region" description="Helical" evidence="1">
    <location>
        <begin position="38"/>
        <end position="61"/>
    </location>
</feature>
<gene>
    <name evidence="2" type="ORF">A8L59_14650</name>
</gene>
<dbReference type="AlphaFoldDB" id="A0AAC9FWY6"/>
<proteinExistence type="predicted"/>
<evidence type="ECO:0000256" key="1">
    <source>
        <dbReference type="SAM" id="Phobius"/>
    </source>
</evidence>
<evidence type="ECO:0000313" key="2">
    <source>
        <dbReference type="EMBL" id="ANH98599.1"/>
    </source>
</evidence>
<reference evidence="2 3" key="1">
    <citation type="submission" date="2016-05" db="EMBL/GenBank/DDBJ databases">
        <authorList>
            <person name="Wang S."/>
            <person name="Zhu B."/>
        </authorList>
    </citation>
    <scope>NUCLEOTIDE SEQUENCE [LARGE SCALE GENOMIC DNA]</scope>
    <source>
        <strain evidence="2 3">CRS05-R5</strain>
    </source>
</reference>
<protein>
    <submittedName>
        <fullName evidence="2">Uncharacterized protein</fullName>
    </submittedName>
</protein>
<feature type="transmembrane region" description="Helical" evidence="1">
    <location>
        <begin position="106"/>
        <end position="128"/>
    </location>
</feature>
<organism evidence="2 3">
    <name type="scientific">Pseudomonas koreensis</name>
    <dbReference type="NCBI Taxonomy" id="198620"/>
    <lineage>
        <taxon>Bacteria</taxon>
        <taxon>Pseudomonadati</taxon>
        <taxon>Pseudomonadota</taxon>
        <taxon>Gammaproteobacteria</taxon>
        <taxon>Pseudomonadales</taxon>
        <taxon>Pseudomonadaceae</taxon>
        <taxon>Pseudomonas</taxon>
    </lineage>
</organism>